<proteinExistence type="predicted"/>
<keyword evidence="2" id="KW-1185">Reference proteome</keyword>
<dbReference type="InterPro" id="IPR027267">
    <property type="entry name" value="AH/BAR_dom_sf"/>
</dbReference>
<protein>
    <submittedName>
        <fullName evidence="1">Uncharacterized protein</fullName>
    </submittedName>
</protein>
<dbReference type="VEuPathDB" id="FungiDB:SPRG_08645"/>
<reference evidence="1 2" key="1">
    <citation type="journal article" date="2013" name="PLoS Genet.">
        <title>Distinctive expansion of potential virulence genes in the genome of the oomycete fish pathogen Saprolegnia parasitica.</title>
        <authorList>
            <person name="Jiang R.H."/>
            <person name="de Bruijn I."/>
            <person name="Haas B.J."/>
            <person name="Belmonte R."/>
            <person name="Lobach L."/>
            <person name="Christie J."/>
            <person name="van den Ackerveken G."/>
            <person name="Bottin A."/>
            <person name="Bulone V."/>
            <person name="Diaz-Moreno S.M."/>
            <person name="Dumas B."/>
            <person name="Fan L."/>
            <person name="Gaulin E."/>
            <person name="Govers F."/>
            <person name="Grenville-Briggs L.J."/>
            <person name="Horner N.R."/>
            <person name="Levin J.Z."/>
            <person name="Mammella M."/>
            <person name="Meijer H.J."/>
            <person name="Morris P."/>
            <person name="Nusbaum C."/>
            <person name="Oome S."/>
            <person name="Phillips A.J."/>
            <person name="van Rooyen D."/>
            <person name="Rzeszutek E."/>
            <person name="Saraiva M."/>
            <person name="Secombes C.J."/>
            <person name="Seidl M.F."/>
            <person name="Snel B."/>
            <person name="Stassen J.H."/>
            <person name="Sykes S."/>
            <person name="Tripathy S."/>
            <person name="van den Berg H."/>
            <person name="Vega-Arreguin J.C."/>
            <person name="Wawra S."/>
            <person name="Young S.K."/>
            <person name="Zeng Q."/>
            <person name="Dieguez-Uribeondo J."/>
            <person name="Russ C."/>
            <person name="Tyler B.M."/>
            <person name="van West P."/>
        </authorList>
    </citation>
    <scope>NUCLEOTIDE SEQUENCE [LARGE SCALE GENOMIC DNA]</scope>
    <source>
        <strain evidence="1 2">CBS 223.65</strain>
    </source>
</reference>
<evidence type="ECO:0000313" key="2">
    <source>
        <dbReference type="Proteomes" id="UP000030745"/>
    </source>
</evidence>
<dbReference type="AlphaFoldDB" id="A0A067CGP3"/>
<sequence>MQDAHASITALSNATVLAVDTPGLHAWLTMEELVTKYQARSLYVRAMALKRTACHKAVRLIFPSKTGPALAAEAQYTAKQDDIQNVLAALRSILAKVRGITSLLYGMAELWRDIKRTEVSALFEDARMDIVVAATSMETEFIACSARLHANVVQPLENKVRKLEEVEVFMAVRDQIKVALDSAQRKLNKAKTKATIQLIQERTLEHKQAKDDLLATTQSLHTIFTWLDAMRSQLTKTEVDDLLRAMEHLFVQSAGAWRWSPQTPP</sequence>
<dbReference type="RefSeq" id="XP_012203279.1">
    <property type="nucleotide sequence ID" value="XM_012347889.1"/>
</dbReference>
<dbReference type="EMBL" id="KK583227">
    <property type="protein sequence ID" value="KDO25992.1"/>
    <property type="molecule type" value="Genomic_DNA"/>
</dbReference>
<dbReference type="GeneID" id="24130859"/>
<dbReference type="Proteomes" id="UP000030745">
    <property type="component" value="Unassembled WGS sequence"/>
</dbReference>
<dbReference type="SUPFAM" id="SSF103657">
    <property type="entry name" value="BAR/IMD domain-like"/>
    <property type="match status" value="1"/>
</dbReference>
<dbReference type="OMA" id="WRWSPQT"/>
<organism evidence="1 2">
    <name type="scientific">Saprolegnia parasitica (strain CBS 223.65)</name>
    <dbReference type="NCBI Taxonomy" id="695850"/>
    <lineage>
        <taxon>Eukaryota</taxon>
        <taxon>Sar</taxon>
        <taxon>Stramenopiles</taxon>
        <taxon>Oomycota</taxon>
        <taxon>Saprolegniomycetes</taxon>
        <taxon>Saprolegniales</taxon>
        <taxon>Saprolegniaceae</taxon>
        <taxon>Saprolegnia</taxon>
    </lineage>
</organism>
<accession>A0A067CGP3</accession>
<dbReference type="KEGG" id="spar:SPRG_08645"/>
<name>A0A067CGP3_SAPPC</name>
<evidence type="ECO:0000313" key="1">
    <source>
        <dbReference type="EMBL" id="KDO25992.1"/>
    </source>
</evidence>
<dbReference type="OrthoDB" id="67126at2759"/>
<gene>
    <name evidence="1" type="ORF">SPRG_08645</name>
</gene>
<dbReference type="Gene3D" id="1.20.1270.60">
    <property type="entry name" value="Arfaptin homology (AH) domain/BAR domain"/>
    <property type="match status" value="1"/>
</dbReference>